<dbReference type="PANTHER" id="PTHR37833">
    <property type="entry name" value="LIPOPROTEIN-RELATED"/>
    <property type="match status" value="1"/>
</dbReference>
<sequence>MLTPHLKRGLLVCLIVFGCLPYTLHAQQWAEKMFSATKHDFGTVAQGSKAQHRIIITNLYKEDVHISNVRTTCGCTAAKPSVDSLKSREKAYIQITMDTNRFKNHKNSNVIVTFDAPLYAEVRIPIHAFIRTDIVMNPGSISFNSAEKGKSVKQTMNITYAGRMDWKIKSIKTNNKYVTAKVVETSRQRGQFGRGQVGYQLIVELSKDAPIGSLREQIVLITDDANAPRVPVIVEANVEADITITPPLLSFGKLAMGEKSTRRLVLKGRRPFTITTIECNSNNECFRITLPKEAKRVHVLPLTLSPLQKEGKFSEVFTVTIAGRKDPLTFRANYSVVK</sequence>
<dbReference type="EMBL" id="UOGL01000226">
    <property type="protein sequence ID" value="VAX38584.1"/>
    <property type="molecule type" value="Genomic_DNA"/>
</dbReference>
<dbReference type="Pfam" id="PF07610">
    <property type="entry name" value="DUF1573"/>
    <property type="match status" value="1"/>
</dbReference>
<dbReference type="PROSITE" id="PS51257">
    <property type="entry name" value="PROKAR_LIPOPROTEIN"/>
    <property type="match status" value="1"/>
</dbReference>
<accession>A0A3B1DR26</accession>
<dbReference type="PANTHER" id="PTHR37833:SF1">
    <property type="entry name" value="SIGNAL PEPTIDE PROTEIN"/>
    <property type="match status" value="1"/>
</dbReference>
<dbReference type="InterPro" id="IPR011467">
    <property type="entry name" value="DUF1573"/>
</dbReference>
<organism evidence="1">
    <name type="scientific">hydrothermal vent metagenome</name>
    <dbReference type="NCBI Taxonomy" id="652676"/>
    <lineage>
        <taxon>unclassified sequences</taxon>
        <taxon>metagenomes</taxon>
        <taxon>ecological metagenomes</taxon>
    </lineage>
</organism>
<dbReference type="InterPro" id="IPR013783">
    <property type="entry name" value="Ig-like_fold"/>
</dbReference>
<reference evidence="1" key="1">
    <citation type="submission" date="2018-06" db="EMBL/GenBank/DDBJ databases">
        <authorList>
            <person name="Zhirakovskaya E."/>
        </authorList>
    </citation>
    <scope>NUCLEOTIDE SEQUENCE</scope>
</reference>
<gene>
    <name evidence="1" type="ORF">MNBD_PLANCTO02-2040</name>
</gene>
<proteinExistence type="predicted"/>
<evidence type="ECO:0008006" key="2">
    <source>
        <dbReference type="Google" id="ProtNLM"/>
    </source>
</evidence>
<evidence type="ECO:0000313" key="1">
    <source>
        <dbReference type="EMBL" id="VAX38584.1"/>
    </source>
</evidence>
<dbReference type="AlphaFoldDB" id="A0A3B1DR26"/>
<name>A0A3B1DR26_9ZZZZ</name>
<dbReference type="Gene3D" id="2.60.40.10">
    <property type="entry name" value="Immunoglobulins"/>
    <property type="match status" value="2"/>
</dbReference>
<protein>
    <recommendedName>
        <fullName evidence="2">DUF1573 domain-containing protein</fullName>
    </recommendedName>
</protein>